<evidence type="ECO:0000256" key="5">
    <source>
        <dbReference type="ARBA" id="ARBA00022737"/>
    </source>
</evidence>
<dbReference type="GO" id="GO:0016020">
    <property type="term" value="C:membrane"/>
    <property type="evidence" value="ECO:0007669"/>
    <property type="project" value="UniProtKB-SubCell"/>
</dbReference>
<dbReference type="InterPro" id="IPR044712">
    <property type="entry name" value="SLC25A32-like"/>
</dbReference>
<reference evidence="11 12" key="1">
    <citation type="submission" date="2019-07" db="EMBL/GenBank/DDBJ databases">
        <title>Genomes of Cafeteria roenbergensis.</title>
        <authorList>
            <person name="Fischer M.G."/>
            <person name="Hackl T."/>
            <person name="Roman M."/>
        </authorList>
    </citation>
    <scope>NUCLEOTIDE SEQUENCE [LARGE SCALE GENOMIC DNA]</scope>
    <source>
        <strain evidence="11 12">E4-10P</strain>
    </source>
</reference>
<evidence type="ECO:0000256" key="6">
    <source>
        <dbReference type="ARBA" id="ARBA00022989"/>
    </source>
</evidence>
<comment type="caution">
    <text evidence="11">The sequence shown here is derived from an EMBL/GenBank/DDBJ whole genome shotgun (WGS) entry which is preliminary data.</text>
</comment>
<evidence type="ECO:0000256" key="2">
    <source>
        <dbReference type="ARBA" id="ARBA00006375"/>
    </source>
</evidence>
<evidence type="ECO:0000256" key="9">
    <source>
        <dbReference type="RuleBase" id="RU000488"/>
    </source>
</evidence>
<feature type="repeat" description="Solcar" evidence="8">
    <location>
        <begin position="16"/>
        <end position="107"/>
    </location>
</feature>
<evidence type="ECO:0000256" key="8">
    <source>
        <dbReference type="PROSITE-ProRule" id="PRU00282"/>
    </source>
</evidence>
<feature type="repeat" description="Solcar" evidence="8">
    <location>
        <begin position="290"/>
        <end position="382"/>
    </location>
</feature>
<organism evidence="11 12">
    <name type="scientific">Cafeteria roenbergensis</name>
    <name type="common">Marine flagellate</name>
    <dbReference type="NCBI Taxonomy" id="33653"/>
    <lineage>
        <taxon>Eukaryota</taxon>
        <taxon>Sar</taxon>
        <taxon>Stramenopiles</taxon>
        <taxon>Bigyra</taxon>
        <taxon>Opalozoa</taxon>
        <taxon>Bicosoecida</taxon>
        <taxon>Cafeteriaceae</taxon>
        <taxon>Cafeteria</taxon>
    </lineage>
</organism>
<keyword evidence="4 8" id="KW-0812">Transmembrane</keyword>
<dbReference type="InterPro" id="IPR018108">
    <property type="entry name" value="MCP_transmembrane"/>
</dbReference>
<gene>
    <name evidence="11" type="ORF">FNF27_04611</name>
</gene>
<dbReference type="SUPFAM" id="SSF103506">
    <property type="entry name" value="Mitochondrial carrier"/>
    <property type="match status" value="1"/>
</dbReference>
<feature type="compositionally biased region" description="Basic and acidic residues" evidence="10">
    <location>
        <begin position="228"/>
        <end position="238"/>
    </location>
</feature>
<dbReference type="AlphaFoldDB" id="A0A5A8E9F3"/>
<dbReference type="Gene3D" id="1.50.40.10">
    <property type="entry name" value="Mitochondrial carrier domain"/>
    <property type="match status" value="2"/>
</dbReference>
<name>A0A5A8E9F3_CAFRO</name>
<comment type="subcellular location">
    <subcellularLocation>
        <location evidence="1">Membrane</location>
        <topology evidence="1">Multi-pass membrane protein</topology>
    </subcellularLocation>
</comment>
<dbReference type="GO" id="GO:0006862">
    <property type="term" value="P:nucleotide transport"/>
    <property type="evidence" value="ECO:0007669"/>
    <property type="project" value="InterPro"/>
</dbReference>
<dbReference type="PROSITE" id="PS50920">
    <property type="entry name" value="SOLCAR"/>
    <property type="match status" value="3"/>
</dbReference>
<comment type="similarity">
    <text evidence="2 9">Belongs to the mitochondrial carrier (TC 2.A.29) family.</text>
</comment>
<keyword evidence="6" id="KW-1133">Transmembrane helix</keyword>
<dbReference type="PANTHER" id="PTHR45683">
    <property type="entry name" value="MITOCHONDRIAL NICOTINAMIDE ADENINE DINUCLEOTIDE TRANSPORTER 1-RELATED-RELATED"/>
    <property type="match status" value="1"/>
</dbReference>
<dbReference type="OrthoDB" id="448427at2759"/>
<dbReference type="Proteomes" id="UP000322899">
    <property type="component" value="Unassembled WGS sequence"/>
</dbReference>
<feature type="region of interest" description="Disordered" evidence="10">
    <location>
        <begin position="228"/>
        <end position="259"/>
    </location>
</feature>
<dbReference type="GO" id="GO:0055085">
    <property type="term" value="P:transmembrane transport"/>
    <property type="evidence" value="ECO:0007669"/>
    <property type="project" value="InterPro"/>
</dbReference>
<evidence type="ECO:0000256" key="1">
    <source>
        <dbReference type="ARBA" id="ARBA00004141"/>
    </source>
</evidence>
<evidence type="ECO:0000256" key="3">
    <source>
        <dbReference type="ARBA" id="ARBA00022448"/>
    </source>
</evidence>
<accession>A0A5A8E9F3</accession>
<evidence type="ECO:0000256" key="7">
    <source>
        <dbReference type="ARBA" id="ARBA00023136"/>
    </source>
</evidence>
<evidence type="ECO:0008006" key="13">
    <source>
        <dbReference type="Google" id="ProtNLM"/>
    </source>
</evidence>
<dbReference type="Pfam" id="PF00153">
    <property type="entry name" value="Mito_carr"/>
    <property type="match status" value="3"/>
</dbReference>
<keyword evidence="5" id="KW-0677">Repeat</keyword>
<evidence type="ECO:0000256" key="4">
    <source>
        <dbReference type="ARBA" id="ARBA00022692"/>
    </source>
</evidence>
<dbReference type="InterPro" id="IPR023395">
    <property type="entry name" value="MCP_dom_sf"/>
</dbReference>
<keyword evidence="7 8" id="KW-0472">Membrane</keyword>
<feature type="repeat" description="Solcar" evidence="8">
    <location>
        <begin position="127"/>
        <end position="220"/>
    </location>
</feature>
<evidence type="ECO:0000313" key="11">
    <source>
        <dbReference type="EMBL" id="KAA0173854.1"/>
    </source>
</evidence>
<keyword evidence="3 9" id="KW-0813">Transport</keyword>
<evidence type="ECO:0000256" key="10">
    <source>
        <dbReference type="SAM" id="MobiDB-lite"/>
    </source>
</evidence>
<sequence>MRPRARVPRSGKDALQTSVGHMLAGAGAGTLTAFVCSPLDVVRTRMQCRGALPQSVRTEYSSAWSTMSSILRREGWRGCFRGLQAALIIVPLHWSIYFSAYEGAKHWLGPVVPAAAPGDGSAQTLARAALASGSAAVAAAILTDTITNPLWVVRTRLMTQHAHQAAGTLAGPLLQGTLGSLRSIASQEGWPALYRGLRASWLASTHVFVQFPVYELLRRQMLDDRRRSRSAQDAEADAHLQATRAQAGEPSRGQSGPATTMSIAQDAADRQPAPRAPAVSPAAPDRLAWWELVWAASASKVAASCVSYPLELVRTRLQDVRQRPSGSAAAVGDSAQSLRSVVREILRLEGAPGLYAGFGANLIRVVPSCAATMLAYESIAHELGELGL</sequence>
<dbReference type="EMBL" id="VLTO01000028">
    <property type="protein sequence ID" value="KAA0173854.1"/>
    <property type="molecule type" value="Genomic_DNA"/>
</dbReference>
<protein>
    <recommendedName>
        <fullName evidence="13">Mitochondrial carrier protein</fullName>
    </recommendedName>
</protein>
<proteinExistence type="inferred from homology"/>
<evidence type="ECO:0000313" key="12">
    <source>
        <dbReference type="Proteomes" id="UP000322899"/>
    </source>
</evidence>